<evidence type="ECO:0000256" key="6">
    <source>
        <dbReference type="ARBA" id="ARBA00023136"/>
    </source>
</evidence>
<feature type="transmembrane region" description="Helical" evidence="7">
    <location>
        <begin position="6"/>
        <end position="29"/>
    </location>
</feature>
<keyword evidence="6 7" id="KW-0472">Membrane</keyword>
<dbReference type="RefSeq" id="WP_091109972.1">
    <property type="nucleotide sequence ID" value="NZ_BKAF01000001.1"/>
</dbReference>
<feature type="domain" description="Prepilin peptidase A24 N-terminal" evidence="9">
    <location>
        <begin position="17"/>
        <end position="98"/>
    </location>
</feature>
<dbReference type="Pfam" id="PF01478">
    <property type="entry name" value="Peptidase_A24"/>
    <property type="match status" value="1"/>
</dbReference>
<evidence type="ECO:0000313" key="10">
    <source>
        <dbReference type="EMBL" id="SFH67761.1"/>
    </source>
</evidence>
<dbReference type="STRING" id="1005945.SAMN05216561_101419"/>
<evidence type="ECO:0000256" key="3">
    <source>
        <dbReference type="ARBA" id="ARBA00022475"/>
    </source>
</evidence>
<feature type="transmembrane region" description="Helical" evidence="7">
    <location>
        <begin position="191"/>
        <end position="208"/>
    </location>
</feature>
<dbReference type="InterPro" id="IPR000045">
    <property type="entry name" value="Prepilin_IV_endopep_pep"/>
</dbReference>
<keyword evidence="3" id="KW-1003">Cell membrane</keyword>
<dbReference type="GO" id="GO:0005886">
    <property type="term" value="C:plasma membrane"/>
    <property type="evidence" value="ECO:0007669"/>
    <property type="project" value="UniProtKB-SubCell"/>
</dbReference>
<reference evidence="10 11" key="1">
    <citation type="submission" date="2016-10" db="EMBL/GenBank/DDBJ databases">
        <authorList>
            <person name="de Groot N.N."/>
        </authorList>
    </citation>
    <scope>NUCLEOTIDE SEQUENCE [LARGE SCALE GENOMIC DNA]</scope>
    <source>
        <strain evidence="10 11">CGMCC 1.11156</strain>
    </source>
</reference>
<dbReference type="PANTHER" id="PTHR30487">
    <property type="entry name" value="TYPE 4 PREPILIN-LIKE PROTEINS LEADER PEPTIDE-PROCESSING ENZYME"/>
    <property type="match status" value="1"/>
</dbReference>
<evidence type="ECO:0000256" key="2">
    <source>
        <dbReference type="ARBA" id="ARBA00005801"/>
    </source>
</evidence>
<keyword evidence="10" id="KW-0489">Methyltransferase</keyword>
<dbReference type="GO" id="GO:0032259">
    <property type="term" value="P:methylation"/>
    <property type="evidence" value="ECO:0007669"/>
    <property type="project" value="UniProtKB-KW"/>
</dbReference>
<dbReference type="GO" id="GO:0004190">
    <property type="term" value="F:aspartic-type endopeptidase activity"/>
    <property type="evidence" value="ECO:0007669"/>
    <property type="project" value="InterPro"/>
</dbReference>
<evidence type="ECO:0000313" key="11">
    <source>
        <dbReference type="Proteomes" id="UP000198649"/>
    </source>
</evidence>
<keyword evidence="5 7" id="KW-1133">Transmembrane helix</keyword>
<evidence type="ECO:0000256" key="5">
    <source>
        <dbReference type="ARBA" id="ARBA00022989"/>
    </source>
</evidence>
<dbReference type="InterPro" id="IPR010627">
    <property type="entry name" value="Prepilin_pept_A24_N"/>
</dbReference>
<dbReference type="PANTHER" id="PTHR30487:SF0">
    <property type="entry name" value="PREPILIN LEADER PEPTIDASE_N-METHYLTRANSFERASE-RELATED"/>
    <property type="match status" value="1"/>
</dbReference>
<dbReference type="GO" id="GO:0006465">
    <property type="term" value="P:signal peptide processing"/>
    <property type="evidence" value="ECO:0007669"/>
    <property type="project" value="TreeGrafter"/>
</dbReference>
<comment type="subcellular location">
    <subcellularLocation>
        <location evidence="1">Cell membrane</location>
        <topology evidence="1">Multi-pass membrane protein</topology>
    </subcellularLocation>
</comment>
<feature type="transmembrane region" description="Helical" evidence="7">
    <location>
        <begin position="163"/>
        <end position="184"/>
    </location>
</feature>
<keyword evidence="4 7" id="KW-0812">Transmembrane</keyword>
<evidence type="ECO:0000256" key="4">
    <source>
        <dbReference type="ARBA" id="ARBA00022692"/>
    </source>
</evidence>
<gene>
    <name evidence="10" type="ORF">SAMN05216561_101419</name>
</gene>
<accession>A0A1I3C198</accession>
<feature type="transmembrane region" description="Helical" evidence="7">
    <location>
        <begin position="130"/>
        <end position="151"/>
    </location>
</feature>
<dbReference type="Pfam" id="PF06750">
    <property type="entry name" value="A24_N_bact"/>
    <property type="match status" value="1"/>
</dbReference>
<dbReference type="OrthoDB" id="2087435at2"/>
<dbReference type="Proteomes" id="UP000198649">
    <property type="component" value="Unassembled WGS sequence"/>
</dbReference>
<evidence type="ECO:0000256" key="7">
    <source>
        <dbReference type="SAM" id="Phobius"/>
    </source>
</evidence>
<name>A0A1I3C198_9ACTN</name>
<keyword evidence="11" id="KW-1185">Reference proteome</keyword>
<protein>
    <submittedName>
        <fullName evidence="10">Leader peptidase (Prepilin peptidase) / N-methyltransferase</fullName>
    </submittedName>
</protein>
<sequence>MTDLVTLPLVAGIAGAVGLLVGSFVNVVVHRVPAGLSVVSPRSSCPACGGLVRERDNVPVLSWLLLRGRCRDCAVPIPARYPLVEAGTALLFALVATRAPGLPEALAILAVTGAGVALALIDLEHGRLPFAVTGWAGGLALLALGSGWAWSARTDGAPAALDAAWPALAGAATWLAVYGLIWLATSGRGMGLGDVALAPVLGLVLGAVGTAEQLTGLALGFLTGAVVGAVLLTARRAARRTAIPFGPFMLLGAALGLLVGPALAETYLRVVGL</sequence>
<evidence type="ECO:0000259" key="8">
    <source>
        <dbReference type="Pfam" id="PF01478"/>
    </source>
</evidence>
<dbReference type="InterPro" id="IPR050882">
    <property type="entry name" value="Prepilin_peptidase/N-MTase"/>
</dbReference>
<proteinExistence type="inferred from homology"/>
<feature type="transmembrane region" description="Helical" evidence="7">
    <location>
        <begin position="105"/>
        <end position="123"/>
    </location>
</feature>
<dbReference type="GO" id="GO:0008168">
    <property type="term" value="F:methyltransferase activity"/>
    <property type="evidence" value="ECO:0007669"/>
    <property type="project" value="UniProtKB-KW"/>
</dbReference>
<evidence type="ECO:0000256" key="1">
    <source>
        <dbReference type="ARBA" id="ARBA00004651"/>
    </source>
</evidence>
<evidence type="ECO:0000259" key="9">
    <source>
        <dbReference type="Pfam" id="PF06750"/>
    </source>
</evidence>
<feature type="domain" description="Prepilin type IV endopeptidase peptidase" evidence="8">
    <location>
        <begin position="114"/>
        <end position="228"/>
    </location>
</feature>
<dbReference type="AlphaFoldDB" id="A0A1I3C198"/>
<feature type="transmembrane region" description="Helical" evidence="7">
    <location>
        <begin position="245"/>
        <end position="264"/>
    </location>
</feature>
<comment type="similarity">
    <text evidence="2">Belongs to the peptidase A24 family.</text>
</comment>
<feature type="transmembrane region" description="Helical" evidence="7">
    <location>
        <begin position="214"/>
        <end position="233"/>
    </location>
</feature>
<dbReference type="EMBL" id="FOQG01000001">
    <property type="protein sequence ID" value="SFH67761.1"/>
    <property type="molecule type" value="Genomic_DNA"/>
</dbReference>
<keyword evidence="10" id="KW-0808">Transferase</keyword>
<organism evidence="10 11">
    <name type="scientific">Nocardioides psychrotolerans</name>
    <dbReference type="NCBI Taxonomy" id="1005945"/>
    <lineage>
        <taxon>Bacteria</taxon>
        <taxon>Bacillati</taxon>
        <taxon>Actinomycetota</taxon>
        <taxon>Actinomycetes</taxon>
        <taxon>Propionibacteriales</taxon>
        <taxon>Nocardioidaceae</taxon>
        <taxon>Nocardioides</taxon>
    </lineage>
</organism>